<evidence type="ECO:0000313" key="1">
    <source>
        <dbReference type="EMBL" id="MPM13812.1"/>
    </source>
</evidence>
<protein>
    <submittedName>
        <fullName evidence="1">Uncharacterized protein</fullName>
    </submittedName>
</protein>
<dbReference type="EMBL" id="VSSQ01002176">
    <property type="protein sequence ID" value="MPM13812.1"/>
    <property type="molecule type" value="Genomic_DNA"/>
</dbReference>
<proteinExistence type="predicted"/>
<name>A0A644XCA1_9ZZZZ</name>
<organism evidence="1">
    <name type="scientific">bioreactor metagenome</name>
    <dbReference type="NCBI Taxonomy" id="1076179"/>
    <lineage>
        <taxon>unclassified sequences</taxon>
        <taxon>metagenomes</taxon>
        <taxon>ecological metagenomes</taxon>
    </lineage>
</organism>
<comment type="caution">
    <text evidence="1">The sequence shown here is derived from an EMBL/GenBank/DDBJ whole genome shotgun (WGS) entry which is preliminary data.</text>
</comment>
<dbReference type="AlphaFoldDB" id="A0A644XCA1"/>
<accession>A0A644XCA1</accession>
<gene>
    <name evidence="1" type="ORF">SDC9_60172</name>
</gene>
<sequence length="48" mass="5280">MKLKNISKLALGLAAGAALVATLINDNKEKLENEVKVEDEKEIVEEEK</sequence>
<reference evidence="1" key="1">
    <citation type="submission" date="2019-08" db="EMBL/GenBank/DDBJ databases">
        <authorList>
            <person name="Kucharzyk K."/>
            <person name="Murdoch R.W."/>
            <person name="Higgins S."/>
            <person name="Loffler F."/>
        </authorList>
    </citation>
    <scope>NUCLEOTIDE SEQUENCE</scope>
</reference>